<evidence type="ECO:0000313" key="1">
    <source>
        <dbReference type="EMBL" id="MEJ8574536.1"/>
    </source>
</evidence>
<comment type="caution">
    <text evidence="1">The sequence shown here is derived from an EMBL/GenBank/DDBJ whole genome shotgun (WGS) entry which is preliminary data.</text>
</comment>
<organism evidence="1 2">
    <name type="scientific">Microbaculum marinum</name>
    <dbReference type="NCBI Taxonomy" id="1764581"/>
    <lineage>
        <taxon>Bacteria</taxon>
        <taxon>Pseudomonadati</taxon>
        <taxon>Pseudomonadota</taxon>
        <taxon>Alphaproteobacteria</taxon>
        <taxon>Hyphomicrobiales</taxon>
        <taxon>Tepidamorphaceae</taxon>
        <taxon>Microbaculum</taxon>
    </lineage>
</organism>
<dbReference type="AlphaFoldDB" id="A0AAW9S4L1"/>
<name>A0AAW9S4L1_9HYPH</name>
<reference evidence="1 2" key="1">
    <citation type="submission" date="2024-02" db="EMBL/GenBank/DDBJ databases">
        <title>Genome analysis and characterization of Microbaculum marinisediminis sp. nov., isolated from marine sediment.</title>
        <authorList>
            <person name="Du Z.-J."/>
            <person name="Ye Y.-Q."/>
            <person name="Zhang Z.-R."/>
            <person name="Yuan S.-M."/>
            <person name="Zhang X.-Y."/>
        </authorList>
    </citation>
    <scope>NUCLEOTIDE SEQUENCE [LARGE SCALE GENOMIC DNA]</scope>
    <source>
        <strain evidence="1 2">SDUM1044001</strain>
    </source>
</reference>
<gene>
    <name evidence="1" type="ORF">V3328_23860</name>
</gene>
<keyword evidence="2" id="KW-1185">Reference proteome</keyword>
<accession>A0AAW9S4L1</accession>
<dbReference type="Proteomes" id="UP001378188">
    <property type="component" value="Unassembled WGS sequence"/>
</dbReference>
<dbReference type="Pfam" id="PF07310">
    <property type="entry name" value="PAS_5"/>
    <property type="match status" value="1"/>
</dbReference>
<evidence type="ECO:0000313" key="2">
    <source>
        <dbReference type="Proteomes" id="UP001378188"/>
    </source>
</evidence>
<dbReference type="RefSeq" id="WP_340332234.1">
    <property type="nucleotide sequence ID" value="NZ_JAZHOF010000012.1"/>
</dbReference>
<protein>
    <submittedName>
        <fullName evidence="1">PAS domain-containing protein</fullName>
    </submittedName>
</protein>
<dbReference type="InterPro" id="IPR009922">
    <property type="entry name" value="DUF1457"/>
</dbReference>
<proteinExistence type="predicted"/>
<sequence length="214" mass="23970">MRDGYVYRGERHGERLKHTACRTLYAYWDLLRAGRPAPPRADVEPAEIGRILSDTFILEVPDAATFAYRLAGTRVCACFGRELKGENWLAAWTNRDRETLATLMLSIVRDGASAAIEFTGTNAHGQATPFETLLLPLKHRGPGYTRILGATVPLDDPYWLGAHPLTDLALTRLRLIWSHDGTDMIGSDPVRDLRHLLPLRRRKHLALYDGGVSD</sequence>
<dbReference type="EMBL" id="JAZHOF010000012">
    <property type="protein sequence ID" value="MEJ8574536.1"/>
    <property type="molecule type" value="Genomic_DNA"/>
</dbReference>